<dbReference type="RefSeq" id="WP_184019012.1">
    <property type="nucleotide sequence ID" value="NZ_JACHFD010000011.1"/>
</dbReference>
<organism evidence="3 4">
    <name type="scientific">Haloferula luteola</name>
    <dbReference type="NCBI Taxonomy" id="595692"/>
    <lineage>
        <taxon>Bacteria</taxon>
        <taxon>Pseudomonadati</taxon>
        <taxon>Verrucomicrobiota</taxon>
        <taxon>Verrucomicrobiia</taxon>
        <taxon>Verrucomicrobiales</taxon>
        <taxon>Verrucomicrobiaceae</taxon>
        <taxon>Haloferula</taxon>
    </lineage>
</organism>
<dbReference type="AlphaFoldDB" id="A0A840VED3"/>
<evidence type="ECO:0000313" key="3">
    <source>
        <dbReference type="EMBL" id="MBB5352189.1"/>
    </source>
</evidence>
<reference evidence="3 4" key="1">
    <citation type="submission" date="2020-08" db="EMBL/GenBank/DDBJ databases">
        <title>Genomic Encyclopedia of Type Strains, Phase IV (KMG-IV): sequencing the most valuable type-strain genomes for metagenomic binning, comparative biology and taxonomic classification.</title>
        <authorList>
            <person name="Goeker M."/>
        </authorList>
    </citation>
    <scope>NUCLEOTIDE SEQUENCE [LARGE SCALE GENOMIC DNA]</scope>
    <source>
        <strain evidence="3 4">YC6886</strain>
    </source>
</reference>
<keyword evidence="2" id="KW-0732">Signal</keyword>
<feature type="signal peptide" evidence="2">
    <location>
        <begin position="1"/>
        <end position="18"/>
    </location>
</feature>
<accession>A0A840VED3</accession>
<feature type="region of interest" description="Disordered" evidence="1">
    <location>
        <begin position="20"/>
        <end position="49"/>
    </location>
</feature>
<feature type="chain" id="PRO_5032409534" evidence="2">
    <location>
        <begin position="19"/>
        <end position="157"/>
    </location>
</feature>
<evidence type="ECO:0000256" key="1">
    <source>
        <dbReference type="SAM" id="MobiDB-lite"/>
    </source>
</evidence>
<dbReference type="Proteomes" id="UP000557717">
    <property type="component" value="Unassembled WGS sequence"/>
</dbReference>
<gene>
    <name evidence="3" type="ORF">HNR46_002432</name>
</gene>
<comment type="caution">
    <text evidence="3">The sequence shown here is derived from an EMBL/GenBank/DDBJ whole genome shotgun (WGS) entry which is preliminary data.</text>
</comment>
<keyword evidence="4" id="KW-1185">Reference proteome</keyword>
<sequence length="157" mass="17267">MKAALILFGWVMVCGLTAARPTPETPSSPVSATALGDGSVKKESESPGDSVILHDGTNWTMVPQGAFLFFPEALQTHIVDRPLGRLMSWKDFLRRNRDWIRAERITLQQADGSAPLDPRRLDYFTRQTRAIVAVAPETPVIVALQAPLDGTETAQLR</sequence>
<evidence type="ECO:0000256" key="2">
    <source>
        <dbReference type="SAM" id="SignalP"/>
    </source>
</evidence>
<proteinExistence type="predicted"/>
<evidence type="ECO:0000313" key="4">
    <source>
        <dbReference type="Proteomes" id="UP000557717"/>
    </source>
</evidence>
<protein>
    <submittedName>
        <fullName evidence="3">Uncharacterized protein</fullName>
    </submittedName>
</protein>
<name>A0A840VED3_9BACT</name>
<dbReference type="EMBL" id="JACHFD010000011">
    <property type="protein sequence ID" value="MBB5352189.1"/>
    <property type="molecule type" value="Genomic_DNA"/>
</dbReference>